<evidence type="ECO:0000259" key="4">
    <source>
        <dbReference type="Pfam" id="PF13359"/>
    </source>
</evidence>
<protein>
    <submittedName>
        <fullName evidence="5">Protein ALP1-like</fullName>
    </submittedName>
</protein>
<gene>
    <name evidence="5" type="ORF">XNOV1_A020926</name>
</gene>
<feature type="region of interest" description="Disordered" evidence="3">
    <location>
        <begin position="328"/>
        <end position="366"/>
    </location>
</feature>
<proteinExistence type="predicted"/>
<dbReference type="InterPro" id="IPR027806">
    <property type="entry name" value="HARBI1_dom"/>
</dbReference>
<comment type="cofactor">
    <cofactor evidence="1">
        <name>a divalent metal cation</name>
        <dbReference type="ChEBI" id="CHEBI:60240"/>
    </cofactor>
</comment>
<dbReference type="AlphaFoldDB" id="A0AAV1HN20"/>
<feature type="domain" description="DDE Tnp4" evidence="4">
    <location>
        <begin position="222"/>
        <end position="273"/>
    </location>
</feature>
<name>A0AAV1HN20_XYRNO</name>
<evidence type="ECO:0000313" key="5">
    <source>
        <dbReference type="EMBL" id="CAJ1087246.1"/>
    </source>
</evidence>
<feature type="compositionally biased region" description="Basic and acidic residues" evidence="3">
    <location>
        <begin position="342"/>
        <end position="362"/>
    </location>
</feature>
<evidence type="ECO:0000256" key="2">
    <source>
        <dbReference type="ARBA" id="ARBA00022723"/>
    </source>
</evidence>
<dbReference type="GO" id="GO:0046872">
    <property type="term" value="F:metal ion binding"/>
    <property type="evidence" value="ECO:0007669"/>
    <property type="project" value="UniProtKB-KW"/>
</dbReference>
<evidence type="ECO:0000256" key="3">
    <source>
        <dbReference type="SAM" id="MobiDB-lite"/>
    </source>
</evidence>
<reference evidence="5" key="1">
    <citation type="submission" date="2023-08" db="EMBL/GenBank/DDBJ databases">
        <authorList>
            <person name="Alioto T."/>
            <person name="Alioto T."/>
            <person name="Gomez Garrido J."/>
        </authorList>
    </citation>
    <scope>NUCLEOTIDE SEQUENCE</scope>
</reference>
<evidence type="ECO:0000313" key="6">
    <source>
        <dbReference type="Proteomes" id="UP001178508"/>
    </source>
</evidence>
<organism evidence="5 6">
    <name type="scientific">Xyrichtys novacula</name>
    <name type="common">Pearly razorfish</name>
    <name type="synonym">Hemipteronotus novacula</name>
    <dbReference type="NCBI Taxonomy" id="13765"/>
    <lineage>
        <taxon>Eukaryota</taxon>
        <taxon>Metazoa</taxon>
        <taxon>Chordata</taxon>
        <taxon>Craniata</taxon>
        <taxon>Vertebrata</taxon>
        <taxon>Euteleostomi</taxon>
        <taxon>Actinopterygii</taxon>
        <taxon>Neopterygii</taxon>
        <taxon>Teleostei</taxon>
        <taxon>Neoteleostei</taxon>
        <taxon>Acanthomorphata</taxon>
        <taxon>Eupercaria</taxon>
        <taxon>Labriformes</taxon>
        <taxon>Labridae</taxon>
        <taxon>Xyrichtys</taxon>
    </lineage>
</organism>
<keyword evidence="2" id="KW-0479">Metal-binding</keyword>
<evidence type="ECO:0000256" key="1">
    <source>
        <dbReference type="ARBA" id="ARBA00001968"/>
    </source>
</evidence>
<dbReference type="Pfam" id="PF13359">
    <property type="entry name" value="DDE_Tnp_4"/>
    <property type="match status" value="1"/>
</dbReference>
<dbReference type="EMBL" id="OY660887">
    <property type="protein sequence ID" value="CAJ1087246.1"/>
    <property type="molecule type" value="Genomic_DNA"/>
</dbReference>
<keyword evidence="6" id="KW-1185">Reference proteome</keyword>
<dbReference type="Proteomes" id="UP001178508">
    <property type="component" value="Chromosome 24"/>
</dbReference>
<accession>A0AAV1HN20</accession>
<sequence>MQLGMENLAPEWMTDRTPELQVTYGGFGPPTVFRTREDFRLSRESLAVLLDLLHQERRQWMGRHNRDSGSPFLAGQWGIIPGGLKGVWDATVHHIVHQVTEEVVAIRHRVIYLPRSADNLAAVTSRQGWLGTVLFSKLPVQSTAAMSELSHQAVLMVTVTSTGNCLRLSSCKQSVTIRAALSTPTWAGRGLCMTPGQQVPVPPAPIPLITPYRLPVRGVAARGFNGHHARARSIIERAFGMMKTRFHVIFIKALEIHHTFVPQVITACAVLHNICLGAGDTMAPEEDVQDGMPGDEVEDRLEAVSGARWRNRLSAEVSALEEVDDDHVYLHGSRRTSPANPDDVKDSGDMQPKHPDHPHDVPLPESLLWCPIQPSSTTRDSCSAWRRGGTMTGQAIA</sequence>